<proteinExistence type="predicted"/>
<evidence type="ECO:0000313" key="1">
    <source>
        <dbReference type="EMBL" id="KAJ8665597.1"/>
    </source>
</evidence>
<evidence type="ECO:0000313" key="2">
    <source>
        <dbReference type="Proteomes" id="UP001239111"/>
    </source>
</evidence>
<dbReference type="EMBL" id="CM056744">
    <property type="protein sequence ID" value="KAJ8665597.1"/>
    <property type="molecule type" value="Genomic_DNA"/>
</dbReference>
<gene>
    <name evidence="1" type="ORF">QAD02_007259</name>
</gene>
<organism evidence="1 2">
    <name type="scientific">Eretmocerus hayati</name>
    <dbReference type="NCBI Taxonomy" id="131215"/>
    <lineage>
        <taxon>Eukaryota</taxon>
        <taxon>Metazoa</taxon>
        <taxon>Ecdysozoa</taxon>
        <taxon>Arthropoda</taxon>
        <taxon>Hexapoda</taxon>
        <taxon>Insecta</taxon>
        <taxon>Pterygota</taxon>
        <taxon>Neoptera</taxon>
        <taxon>Endopterygota</taxon>
        <taxon>Hymenoptera</taxon>
        <taxon>Apocrita</taxon>
        <taxon>Proctotrupomorpha</taxon>
        <taxon>Chalcidoidea</taxon>
        <taxon>Aphelinidae</taxon>
        <taxon>Aphelininae</taxon>
        <taxon>Eretmocerus</taxon>
    </lineage>
</organism>
<reference evidence="1" key="1">
    <citation type="submission" date="2023-04" db="EMBL/GenBank/DDBJ databases">
        <title>A chromosome-level genome assembly of the parasitoid wasp Eretmocerus hayati.</title>
        <authorList>
            <person name="Zhong Y."/>
            <person name="Liu S."/>
            <person name="Liu Y."/>
        </authorList>
    </citation>
    <scope>NUCLEOTIDE SEQUENCE</scope>
    <source>
        <strain evidence="1">ZJU_SS_LIU_2023</strain>
    </source>
</reference>
<keyword evidence="2" id="KW-1185">Reference proteome</keyword>
<feature type="non-terminal residue" evidence="1">
    <location>
        <position position="440"/>
    </location>
</feature>
<sequence>MIPTQLSSTFLGLEKVKDAIRAFGNDKIQAQHLVDYTISDDFLWAVWRTSDDTVDVTNVKLSLHATRSKYAWKSGILLSQPDKDFIINNSDVDPREIYADCIFHPGKFSSLDITRALNIYRKSHILPSAAVSLSSIKETVCSSVEMEIQNDVSDFELTDEEYLEIVQHCWSKFYSCVIQYHSSGSRPVGLLPLMNIDGVILLRRSCISLFRRMEILETFECHDEEMISIVTKECGFSSMGDESLKDFTSMMSAIKKVEVHLTDEMKQDFEKGLQQSKNPEELIGAILDNLQNSEHGMCPESDILADIRSKLEDVKDLGSTITSFLEHLSYDSKVFSTKRNQDLEVTRKPLPAVKLMGSHLGMSIVAEILTQLTCTYFAVSRNLLILQRILLLRPDLFDAQIVHIIRSSSLPRTILLIHSHHSLLWVCRTSISSSRMKFSL</sequence>
<protein>
    <submittedName>
        <fullName evidence="1">Uncharacterized protein</fullName>
    </submittedName>
</protein>
<comment type="caution">
    <text evidence="1">The sequence shown here is derived from an EMBL/GenBank/DDBJ whole genome shotgun (WGS) entry which is preliminary data.</text>
</comment>
<name>A0ACC2N372_9HYME</name>
<dbReference type="Proteomes" id="UP001239111">
    <property type="component" value="Chromosome 4"/>
</dbReference>
<accession>A0ACC2N372</accession>